<reference evidence="2" key="1">
    <citation type="submission" date="2016-01" db="EMBL/GenBank/DDBJ databases">
        <authorList>
            <person name="Peeters C."/>
        </authorList>
    </citation>
    <scope>NUCLEOTIDE SEQUENCE [LARGE SCALE GENOMIC DNA]</scope>
    <source>
        <strain evidence="2">LMG 29326</strain>
    </source>
</reference>
<sequence length="356" mass="38383">MTRHDEPMPSQRPDEYDEKGAMRPWRPLPARRTRRLTSILSGRSRRAVALTWLLAWVCEGAFAQGSPVPRTSQCPLTSFTAPPLFHPNDPRVFGAKCDGVTDDSAAFQKAINAGDVKVAAGTCLINKTVTVRVSQRRLECAPGTLLKRTVSDAESMFLYDAGNGALIGNSIVNCNFEGANSPEPVIDFQAPGHWDIPVLTRGNVSNFLFAGNTMKQFFGQSFFQTTGDNGGSGDRVIFNTFMNCPLYGPAFVGHMNGYIGYNRVMGCMAGIENDHATDNTGGNILECNKITASNGASGNITGGVQGKNTNYSGNIVRYNLITGKNTGILQKHEEGGRDAQYIGNSCIDGCRVKGNP</sequence>
<dbReference type="Proteomes" id="UP000054978">
    <property type="component" value="Unassembled WGS sequence"/>
</dbReference>
<evidence type="ECO:0008006" key="4">
    <source>
        <dbReference type="Google" id="ProtNLM"/>
    </source>
</evidence>
<dbReference type="STRING" id="1777144.AWB83_02636"/>
<comment type="caution">
    <text evidence="2">The sequence shown here is derived from an EMBL/GenBank/DDBJ whole genome shotgun (WGS) entry which is preliminary data.</text>
</comment>
<dbReference type="InterPro" id="IPR011050">
    <property type="entry name" value="Pectin_lyase_fold/virulence"/>
</dbReference>
<evidence type="ECO:0000313" key="2">
    <source>
        <dbReference type="EMBL" id="SAK63912.1"/>
    </source>
</evidence>
<accession>A0A158B1F6</accession>
<organism evidence="2 3">
    <name type="scientific">Caballeronia ptereochthonis</name>
    <dbReference type="NCBI Taxonomy" id="1777144"/>
    <lineage>
        <taxon>Bacteria</taxon>
        <taxon>Pseudomonadati</taxon>
        <taxon>Pseudomonadota</taxon>
        <taxon>Betaproteobacteria</taxon>
        <taxon>Burkholderiales</taxon>
        <taxon>Burkholderiaceae</taxon>
        <taxon>Caballeronia</taxon>
    </lineage>
</organism>
<gene>
    <name evidence="2" type="ORF">AWB83_02636</name>
</gene>
<dbReference type="SUPFAM" id="SSF51126">
    <property type="entry name" value="Pectin lyase-like"/>
    <property type="match status" value="1"/>
</dbReference>
<keyword evidence="3" id="KW-1185">Reference proteome</keyword>
<proteinExistence type="predicted"/>
<dbReference type="Gene3D" id="2.160.20.10">
    <property type="entry name" value="Single-stranded right-handed beta-helix, Pectin lyase-like"/>
    <property type="match status" value="1"/>
</dbReference>
<dbReference type="InterPro" id="IPR012334">
    <property type="entry name" value="Pectin_lyas_fold"/>
</dbReference>
<feature type="compositionally biased region" description="Basic and acidic residues" evidence="1">
    <location>
        <begin position="1"/>
        <end position="21"/>
    </location>
</feature>
<evidence type="ECO:0000313" key="3">
    <source>
        <dbReference type="Proteomes" id="UP000054978"/>
    </source>
</evidence>
<dbReference type="AlphaFoldDB" id="A0A158B1F6"/>
<feature type="region of interest" description="Disordered" evidence="1">
    <location>
        <begin position="1"/>
        <end position="28"/>
    </location>
</feature>
<name>A0A158B1F6_9BURK</name>
<evidence type="ECO:0000256" key="1">
    <source>
        <dbReference type="SAM" id="MobiDB-lite"/>
    </source>
</evidence>
<protein>
    <recommendedName>
        <fullName evidence="4">Pectate lyase superfamily protein</fullName>
    </recommendedName>
</protein>
<dbReference type="EMBL" id="FCOB02000011">
    <property type="protein sequence ID" value="SAK63912.1"/>
    <property type="molecule type" value="Genomic_DNA"/>
</dbReference>